<gene>
    <name evidence="3" type="ORF">D8771_21735</name>
</gene>
<dbReference type="InterPro" id="IPR036291">
    <property type="entry name" value="NAD(P)-bd_dom_sf"/>
</dbReference>
<sequence length="324" mass="34514">MTPRRVALTGLGSISAYYLAAIEADPGWQLAALCDVDPAALRPHRDRVPCFTDHREMLAAARPDALVVAVPNHVHAPVCQDALRAGVPVCVEKPLARTLDEGREVAALARTTGTPLFTAFHRRYNEPVLRLCERLPAPEALASVRVRYLERIEDHIGSDTWYLDPERCGGGCVADNGPNAFDVVRLLLGEVTVTRSAIARDAHGVDRQAVVELRARRGRATARVELDWSRPGETKDVEVRLTDGTVLGADMLGLHPGFKASLWHEYAGILDAFAAAIETGTPPGSGADAVADGGLAALELVAAAYACEEPLDGAAPDTEGAGAR</sequence>
<dbReference type="EMBL" id="RCIY01000069">
    <property type="protein sequence ID" value="TGG80428.1"/>
    <property type="molecule type" value="Genomic_DNA"/>
</dbReference>
<feature type="domain" description="Gfo/Idh/MocA-like oxidoreductase N-terminal" evidence="1">
    <location>
        <begin position="5"/>
        <end position="118"/>
    </location>
</feature>
<protein>
    <submittedName>
        <fullName evidence="3">Gfo/Idh/MocA family oxidoreductase</fullName>
    </submittedName>
</protein>
<proteinExistence type="predicted"/>
<dbReference type="GO" id="GO:0000166">
    <property type="term" value="F:nucleotide binding"/>
    <property type="evidence" value="ECO:0007669"/>
    <property type="project" value="InterPro"/>
</dbReference>
<evidence type="ECO:0000259" key="2">
    <source>
        <dbReference type="Pfam" id="PF22725"/>
    </source>
</evidence>
<dbReference type="Pfam" id="PF22725">
    <property type="entry name" value="GFO_IDH_MocA_C3"/>
    <property type="match status" value="1"/>
</dbReference>
<feature type="domain" description="GFO/IDH/MocA-like oxidoreductase" evidence="2">
    <location>
        <begin position="143"/>
        <end position="246"/>
    </location>
</feature>
<dbReference type="Pfam" id="PF01408">
    <property type="entry name" value="GFO_IDH_MocA"/>
    <property type="match status" value="1"/>
</dbReference>
<dbReference type="SUPFAM" id="SSF51735">
    <property type="entry name" value="NAD(P)-binding Rossmann-fold domains"/>
    <property type="match status" value="1"/>
</dbReference>
<dbReference type="RefSeq" id="WP_016470388.1">
    <property type="nucleotide sequence ID" value="NZ_BBQG01000008.1"/>
</dbReference>
<dbReference type="PANTHER" id="PTHR43708:SF4">
    <property type="entry name" value="OXIDOREDUCTASE YCEM-RELATED"/>
    <property type="match status" value="1"/>
</dbReference>
<name>A0A6C1C8X5_9ACTN</name>
<evidence type="ECO:0000259" key="1">
    <source>
        <dbReference type="Pfam" id="PF01408"/>
    </source>
</evidence>
<comment type="caution">
    <text evidence="3">The sequence shown here is derived from an EMBL/GenBank/DDBJ whole genome shotgun (WGS) entry which is preliminary data.</text>
</comment>
<dbReference type="Gene3D" id="3.40.50.720">
    <property type="entry name" value="NAD(P)-binding Rossmann-like Domain"/>
    <property type="match status" value="1"/>
</dbReference>
<organism evidence="3 4">
    <name type="scientific">Streptomyces albus</name>
    <dbReference type="NCBI Taxonomy" id="1888"/>
    <lineage>
        <taxon>Bacteria</taxon>
        <taxon>Bacillati</taxon>
        <taxon>Actinomycetota</taxon>
        <taxon>Actinomycetes</taxon>
        <taxon>Kitasatosporales</taxon>
        <taxon>Streptomycetaceae</taxon>
        <taxon>Streptomyces</taxon>
    </lineage>
</organism>
<reference evidence="3 4" key="1">
    <citation type="submission" date="2018-10" db="EMBL/GenBank/DDBJ databases">
        <title>Isolation of pseudouridimycin from Streptomyces albus DSM 40763.</title>
        <authorList>
            <person name="Rosenqvist P."/>
            <person name="Metsae-Ketelae M."/>
            <person name="Virta P."/>
        </authorList>
    </citation>
    <scope>NUCLEOTIDE SEQUENCE [LARGE SCALE GENOMIC DNA]</scope>
    <source>
        <strain evidence="3 4">DSM 40763</strain>
    </source>
</reference>
<dbReference type="SUPFAM" id="SSF55347">
    <property type="entry name" value="Glyceraldehyde-3-phosphate dehydrogenase-like, C-terminal domain"/>
    <property type="match status" value="1"/>
</dbReference>
<evidence type="ECO:0000313" key="3">
    <source>
        <dbReference type="EMBL" id="TGG80428.1"/>
    </source>
</evidence>
<dbReference type="InterPro" id="IPR000683">
    <property type="entry name" value="Gfo/Idh/MocA-like_OxRdtase_N"/>
</dbReference>
<dbReference type="Gene3D" id="3.30.360.10">
    <property type="entry name" value="Dihydrodipicolinate Reductase, domain 2"/>
    <property type="match status" value="1"/>
</dbReference>
<dbReference type="InterPro" id="IPR055170">
    <property type="entry name" value="GFO_IDH_MocA-like_dom"/>
</dbReference>
<evidence type="ECO:0000313" key="4">
    <source>
        <dbReference type="Proteomes" id="UP000298111"/>
    </source>
</evidence>
<dbReference type="InterPro" id="IPR051317">
    <property type="entry name" value="Gfo/Idh/MocA_oxidoreduct"/>
</dbReference>
<dbReference type="AlphaFoldDB" id="A0A6C1C8X5"/>
<accession>A0A6C1C8X5</accession>
<dbReference type="PANTHER" id="PTHR43708">
    <property type="entry name" value="CONSERVED EXPRESSED OXIDOREDUCTASE (EUROFUNG)"/>
    <property type="match status" value="1"/>
</dbReference>
<dbReference type="Proteomes" id="UP000298111">
    <property type="component" value="Unassembled WGS sequence"/>
</dbReference>
<dbReference type="GeneID" id="75180793"/>